<evidence type="ECO:0000256" key="4">
    <source>
        <dbReference type="ARBA" id="ARBA00022833"/>
    </source>
</evidence>
<dbReference type="Gene3D" id="3.30.40.10">
    <property type="entry name" value="Zinc/RING finger domain, C3HC4 (zinc finger)"/>
    <property type="match status" value="1"/>
</dbReference>
<dbReference type="EMBL" id="QGKY02000089">
    <property type="protein sequence ID" value="KAF2609860.1"/>
    <property type="molecule type" value="Genomic_DNA"/>
</dbReference>
<dbReference type="AlphaFoldDB" id="A0A8S9LPE4"/>
<dbReference type="InterPro" id="IPR013083">
    <property type="entry name" value="Znf_RING/FYVE/PHD"/>
</dbReference>
<dbReference type="NCBIfam" id="TIGR00756">
    <property type="entry name" value="PPR"/>
    <property type="match status" value="1"/>
</dbReference>
<reference evidence="6" key="1">
    <citation type="submission" date="2019-12" db="EMBL/GenBank/DDBJ databases">
        <title>Genome sequencing and annotation of Brassica cretica.</title>
        <authorList>
            <person name="Studholme D.J."/>
            <person name="Sarris P.F."/>
        </authorList>
    </citation>
    <scope>NUCLEOTIDE SEQUENCE</scope>
    <source>
        <strain evidence="6">PFS-102/07</strain>
        <tissue evidence="6">Leaf</tissue>
    </source>
</reference>
<keyword evidence="2" id="KW-0677">Repeat</keyword>
<dbReference type="InterPro" id="IPR011990">
    <property type="entry name" value="TPR-like_helical_dom_sf"/>
</dbReference>
<dbReference type="PROSITE" id="PS51375">
    <property type="entry name" value="PPR"/>
    <property type="match status" value="1"/>
</dbReference>
<dbReference type="PANTHER" id="PTHR47926">
    <property type="entry name" value="PENTATRICOPEPTIDE REPEAT-CONTAINING PROTEIN"/>
    <property type="match status" value="1"/>
</dbReference>
<evidence type="ECO:0000313" key="6">
    <source>
        <dbReference type="EMBL" id="KAF2609860.1"/>
    </source>
</evidence>
<evidence type="ECO:0000256" key="5">
    <source>
        <dbReference type="PROSITE-ProRule" id="PRU00708"/>
    </source>
</evidence>
<evidence type="ECO:0000256" key="2">
    <source>
        <dbReference type="ARBA" id="ARBA00022737"/>
    </source>
</evidence>
<keyword evidence="3" id="KW-0863">Zinc-finger</keyword>
<dbReference type="InterPro" id="IPR011011">
    <property type="entry name" value="Znf_FYVE_PHD"/>
</dbReference>
<evidence type="ECO:0000256" key="1">
    <source>
        <dbReference type="ARBA" id="ARBA00022723"/>
    </source>
</evidence>
<protein>
    <recommendedName>
        <fullName evidence="7">PHD-type domain-containing protein</fullName>
    </recommendedName>
</protein>
<dbReference type="InterPro" id="IPR002885">
    <property type="entry name" value="PPR_rpt"/>
</dbReference>
<organism evidence="6">
    <name type="scientific">Brassica cretica</name>
    <name type="common">Mustard</name>
    <dbReference type="NCBI Taxonomy" id="69181"/>
    <lineage>
        <taxon>Eukaryota</taxon>
        <taxon>Viridiplantae</taxon>
        <taxon>Streptophyta</taxon>
        <taxon>Embryophyta</taxon>
        <taxon>Tracheophyta</taxon>
        <taxon>Spermatophyta</taxon>
        <taxon>Magnoliopsida</taxon>
        <taxon>eudicotyledons</taxon>
        <taxon>Gunneridae</taxon>
        <taxon>Pentapetalae</taxon>
        <taxon>rosids</taxon>
        <taxon>malvids</taxon>
        <taxon>Brassicales</taxon>
        <taxon>Brassicaceae</taxon>
        <taxon>Brassiceae</taxon>
        <taxon>Brassica</taxon>
    </lineage>
</organism>
<dbReference type="Pfam" id="PF01535">
    <property type="entry name" value="PPR"/>
    <property type="match status" value="2"/>
</dbReference>
<comment type="caution">
    <text evidence="6">The sequence shown here is derived from an EMBL/GenBank/DDBJ whole genome shotgun (WGS) entry which is preliminary data.</text>
</comment>
<evidence type="ECO:0000256" key="3">
    <source>
        <dbReference type="ARBA" id="ARBA00022771"/>
    </source>
</evidence>
<dbReference type="GO" id="GO:0008270">
    <property type="term" value="F:zinc ion binding"/>
    <property type="evidence" value="ECO:0007669"/>
    <property type="project" value="UniProtKB-KW"/>
</dbReference>
<dbReference type="Gene3D" id="1.25.40.10">
    <property type="entry name" value="Tetratricopeptide repeat domain"/>
    <property type="match status" value="1"/>
</dbReference>
<dbReference type="GO" id="GO:0009451">
    <property type="term" value="P:RNA modification"/>
    <property type="evidence" value="ECO:0007669"/>
    <property type="project" value="InterPro"/>
</dbReference>
<gene>
    <name evidence="6" type="ORF">F2Q70_00010869</name>
</gene>
<sequence>MIRLWNPKRLRQYSDELNGTNEEEVNVCDICGVQGFTNKLAICDNCGVGAEHTYCCMVVELEDVPERWSCNDCVEMGEGGFRKQNDLSTQKSSVTVSLDLNIKPNLNLNPNIDLNLDPSIDLNLNPNLDLNLDMNLDPNLELSVDNNLDLSLDCGSYYQSSSTSNFQAHTRMRASPNHFLEQGANALLTILTQLKALRHTQQLHAKVIVHGLEEEVVLGSSLTNSYIQSNRLDLATASFDRIPPRKRNRYSWNTILSGYSKSKNHCESLRLYNRMRRDCDGVVASFNLVFAIKACVGLGVLENGVLIHGLAMKNGLDKDAYVAPSLVEMYGEFGRMEDAQKVFDEITLRSSVLWGGFDERVFEILERL</sequence>
<keyword evidence="4" id="KW-0862">Zinc</keyword>
<evidence type="ECO:0008006" key="7">
    <source>
        <dbReference type="Google" id="ProtNLM"/>
    </source>
</evidence>
<keyword evidence="1" id="KW-0479">Metal-binding</keyword>
<proteinExistence type="predicted"/>
<dbReference type="GO" id="GO:0003723">
    <property type="term" value="F:RNA binding"/>
    <property type="evidence" value="ECO:0007669"/>
    <property type="project" value="InterPro"/>
</dbReference>
<accession>A0A8S9LPE4</accession>
<name>A0A8S9LPE4_BRACR</name>
<dbReference type="InterPro" id="IPR046960">
    <property type="entry name" value="PPR_At4g14850-like_plant"/>
</dbReference>
<dbReference type="SUPFAM" id="SSF57903">
    <property type="entry name" value="FYVE/PHD zinc finger"/>
    <property type="match status" value="1"/>
</dbReference>
<feature type="repeat" description="PPR" evidence="5">
    <location>
        <begin position="248"/>
        <end position="278"/>
    </location>
</feature>